<dbReference type="CDD" id="cd00413">
    <property type="entry name" value="Glyco_hydrolase_16"/>
    <property type="match status" value="1"/>
</dbReference>
<feature type="domain" description="GH16" evidence="1">
    <location>
        <begin position="1"/>
        <end position="258"/>
    </location>
</feature>
<dbReference type="eggNOG" id="COG2273">
    <property type="taxonomic scope" value="Bacteria"/>
</dbReference>
<proteinExistence type="predicted"/>
<dbReference type="EMBL" id="CP002666">
    <property type="protein sequence ID" value="AEE46748.1"/>
    <property type="molecule type" value="Genomic_DNA"/>
</dbReference>
<dbReference type="Gene3D" id="2.60.120.200">
    <property type="match status" value="1"/>
</dbReference>
<sequence>MPGARATFEDDFDGTDLDRSVWSPHYLPAWSSRAASAATYAVRDSRLHLSVPPEQGLWCAGDHEPPLRVSAVQSANLSGPVGSTAGQQPYREGLVVREEQGRFLGWTPGPGYVEMRARAVVSPRSMVSLWMVGLEDVPQRCAEICVMEVFGADVVPGESAAVGMGLHAFRDPAVQEDFAAVRLPLDVAETHTYAVRWTPERADFSVDGTLVRSCDGPPTYPLQLMLAVFDFPARAEPGDDMVPELVVEHVRGWSDRAGPPA</sequence>
<dbReference type="KEGG" id="cfi:Celf_2624"/>
<reference evidence="2 3" key="1">
    <citation type="submission" date="2011-04" db="EMBL/GenBank/DDBJ databases">
        <title>Complete sequence of Cellulomonas fimi ATCC 484.</title>
        <authorList>
            <consortium name="US DOE Joint Genome Institute"/>
            <person name="Lucas S."/>
            <person name="Han J."/>
            <person name="Lapidus A."/>
            <person name="Cheng J.-F."/>
            <person name="Goodwin L."/>
            <person name="Pitluck S."/>
            <person name="Peters L."/>
            <person name="Chertkov O."/>
            <person name="Detter J.C."/>
            <person name="Han C."/>
            <person name="Tapia R."/>
            <person name="Land M."/>
            <person name="Hauser L."/>
            <person name="Kyrpides N."/>
            <person name="Ivanova N."/>
            <person name="Ovchinnikova G."/>
            <person name="Pagani I."/>
            <person name="Mead D."/>
            <person name="Brumm P."/>
            <person name="Woyke T."/>
        </authorList>
    </citation>
    <scope>NUCLEOTIDE SEQUENCE [LARGE SCALE GENOMIC DNA]</scope>
    <source>
        <strain evidence="3">ATCC 484 / DSM 20113 / JCM 1341 / NBRC 15513 / NCIMB 8980 / NCTC 7547</strain>
    </source>
</reference>
<dbReference type="GO" id="GO:0004553">
    <property type="term" value="F:hydrolase activity, hydrolyzing O-glycosyl compounds"/>
    <property type="evidence" value="ECO:0007669"/>
    <property type="project" value="InterPro"/>
</dbReference>
<evidence type="ECO:0000313" key="3">
    <source>
        <dbReference type="Proteomes" id="UP000008460"/>
    </source>
</evidence>
<name>F4H618_CELFA</name>
<dbReference type="Pfam" id="PF00722">
    <property type="entry name" value="Glyco_hydro_16"/>
    <property type="match status" value="1"/>
</dbReference>
<keyword evidence="2" id="KW-0378">Hydrolase</keyword>
<dbReference type="HOGENOM" id="CLU_050643_0_0_11"/>
<dbReference type="SUPFAM" id="SSF49899">
    <property type="entry name" value="Concanavalin A-like lectins/glucanases"/>
    <property type="match status" value="1"/>
</dbReference>
<keyword evidence="3" id="KW-1185">Reference proteome</keyword>
<dbReference type="RefSeq" id="WP_013771774.1">
    <property type="nucleotide sequence ID" value="NC_015514.1"/>
</dbReference>
<accession>F4H618</accession>
<dbReference type="Proteomes" id="UP000008460">
    <property type="component" value="Chromosome"/>
</dbReference>
<evidence type="ECO:0000259" key="1">
    <source>
        <dbReference type="PROSITE" id="PS51762"/>
    </source>
</evidence>
<dbReference type="PROSITE" id="PS51762">
    <property type="entry name" value="GH16_2"/>
    <property type="match status" value="1"/>
</dbReference>
<dbReference type="STRING" id="590998.Celf_2624"/>
<dbReference type="GO" id="GO:0005975">
    <property type="term" value="P:carbohydrate metabolic process"/>
    <property type="evidence" value="ECO:0007669"/>
    <property type="project" value="InterPro"/>
</dbReference>
<gene>
    <name evidence="2" type="ordered locus">Celf_2624</name>
</gene>
<dbReference type="AlphaFoldDB" id="F4H618"/>
<organism evidence="2 3">
    <name type="scientific">Cellulomonas fimi (strain ATCC 484 / DSM 20113 / JCM 1341 / CCUG 24087 / LMG 16345 / NBRC 15513 / NCIMB 8980 / NCTC 7547 / NRS-133)</name>
    <dbReference type="NCBI Taxonomy" id="590998"/>
    <lineage>
        <taxon>Bacteria</taxon>
        <taxon>Bacillati</taxon>
        <taxon>Actinomycetota</taxon>
        <taxon>Actinomycetes</taxon>
        <taxon>Micrococcales</taxon>
        <taxon>Cellulomonadaceae</taxon>
        <taxon>Cellulomonas</taxon>
    </lineage>
</organism>
<dbReference type="InterPro" id="IPR000757">
    <property type="entry name" value="Beta-glucanase-like"/>
</dbReference>
<protein>
    <submittedName>
        <fullName evidence="2">Glycoside hydrolase family 16</fullName>
    </submittedName>
</protein>
<evidence type="ECO:0000313" key="2">
    <source>
        <dbReference type="EMBL" id="AEE46748.1"/>
    </source>
</evidence>
<dbReference type="InterPro" id="IPR013320">
    <property type="entry name" value="ConA-like_dom_sf"/>
</dbReference>